<name>A0ABS5JD18_9GAMM</name>
<feature type="transmembrane region" description="Helical" evidence="1">
    <location>
        <begin position="7"/>
        <end position="25"/>
    </location>
</feature>
<sequence>MITAIKIALAWIPASILLFIVHYGGDARLQPWQAIVSIGPALLLLIIDLWPLKGKSQ</sequence>
<dbReference type="EMBL" id="JAERKB010000001">
    <property type="protein sequence ID" value="MBS0967726.1"/>
    <property type="molecule type" value="Genomic_DNA"/>
</dbReference>
<keyword evidence="1" id="KW-1133">Transmembrane helix</keyword>
<dbReference type="Proteomes" id="UP000680634">
    <property type="component" value="Unassembled WGS sequence"/>
</dbReference>
<organism evidence="2 3">
    <name type="scientific">Nissabacter archeti</name>
    <dbReference type="NCBI Taxonomy" id="1917880"/>
    <lineage>
        <taxon>Bacteria</taxon>
        <taxon>Pseudomonadati</taxon>
        <taxon>Pseudomonadota</taxon>
        <taxon>Gammaproteobacteria</taxon>
        <taxon>Enterobacterales</taxon>
        <taxon>Yersiniaceae</taxon>
        <taxon>Nissabacter</taxon>
    </lineage>
</organism>
<keyword evidence="1" id="KW-0812">Transmembrane</keyword>
<evidence type="ECO:0000313" key="3">
    <source>
        <dbReference type="Proteomes" id="UP000680634"/>
    </source>
</evidence>
<comment type="caution">
    <text evidence="2">The sequence shown here is derived from an EMBL/GenBank/DDBJ whole genome shotgun (WGS) entry which is preliminary data.</text>
</comment>
<gene>
    <name evidence="2" type="ORF">JK232_02355</name>
</gene>
<accession>A0ABS5JD18</accession>
<keyword evidence="1" id="KW-0472">Membrane</keyword>
<feature type="transmembrane region" description="Helical" evidence="1">
    <location>
        <begin position="31"/>
        <end position="52"/>
    </location>
</feature>
<proteinExistence type="predicted"/>
<dbReference type="RefSeq" id="WP_212588746.1">
    <property type="nucleotide sequence ID" value="NZ_JAERKB010000001.1"/>
</dbReference>
<evidence type="ECO:0000256" key="1">
    <source>
        <dbReference type="SAM" id="Phobius"/>
    </source>
</evidence>
<protein>
    <submittedName>
        <fullName evidence="2">Uncharacterized protein</fullName>
    </submittedName>
</protein>
<evidence type="ECO:0000313" key="2">
    <source>
        <dbReference type="EMBL" id="MBS0967726.1"/>
    </source>
</evidence>
<keyword evidence="3" id="KW-1185">Reference proteome</keyword>
<reference evidence="3" key="1">
    <citation type="submission" date="2023-07" db="EMBL/GenBank/DDBJ databases">
        <title>Genome-inferred correspondence between phylogeny and metabolic traits in the wild Drosophila gut microbiome.</title>
        <authorList>
            <person name="Bueno E."/>
            <person name="Blow F."/>
            <person name="Douglas A.E."/>
        </authorList>
    </citation>
    <scope>NUCLEOTIDE SEQUENCE [LARGE SCALE GENOMIC DNA]</scope>
    <source>
        <strain evidence="3">JGM97</strain>
    </source>
</reference>